<gene>
    <name evidence="1" type="ORF">G7B40_035095</name>
</gene>
<organism evidence="1 2">
    <name type="scientific">Aetokthonos hydrillicola Thurmond2011</name>
    <dbReference type="NCBI Taxonomy" id="2712845"/>
    <lineage>
        <taxon>Bacteria</taxon>
        <taxon>Bacillati</taxon>
        <taxon>Cyanobacteriota</taxon>
        <taxon>Cyanophyceae</taxon>
        <taxon>Nostocales</taxon>
        <taxon>Hapalosiphonaceae</taxon>
        <taxon>Aetokthonos</taxon>
    </lineage>
</organism>
<protein>
    <submittedName>
        <fullName evidence="1">Uncharacterized protein</fullName>
    </submittedName>
</protein>
<sequence length="267" mass="30282">MFDHKTPIDVRIRFEARKPITDPTLGIPVNISRIGTPRNRLVAIGDSVTQGFKSGGIYDTKLSYPAIIAREMGWNSLRYPTYDGPEDGLPLNIERLAENLQRSFGNSIDWFDFLQALLALLKNLRKSQNYWEQGEGSVYPIKEQINHNLAVYGWDLRNTLSRNADICIDVLKKNPPKISLEGIHPTTIGYGIIAQEVIKIMQLAGVKFYEMDGKTQRTGEIQVDFQRVIAEDSLITNPPQNTASIEDTISSIDRNFNILSDILRRNY</sequence>
<dbReference type="AlphaFoldDB" id="A0AAP5MCY1"/>
<evidence type="ECO:0000313" key="1">
    <source>
        <dbReference type="EMBL" id="MDR9899747.1"/>
    </source>
</evidence>
<keyword evidence="2" id="KW-1185">Reference proteome</keyword>
<evidence type="ECO:0000313" key="2">
    <source>
        <dbReference type="Proteomes" id="UP000667802"/>
    </source>
</evidence>
<comment type="caution">
    <text evidence="1">The sequence shown here is derived from an EMBL/GenBank/DDBJ whole genome shotgun (WGS) entry which is preliminary data.</text>
</comment>
<proteinExistence type="predicted"/>
<reference evidence="2" key="1">
    <citation type="journal article" date="2021" name="Science">
        <title>Hunting the eagle killer: A cyanobacterial neurotoxin causes vacuolar myelinopathy.</title>
        <authorList>
            <person name="Breinlinger S."/>
            <person name="Phillips T.J."/>
            <person name="Haram B.N."/>
            <person name="Mares J."/>
            <person name="Martinez Yerena J.A."/>
            <person name="Hrouzek P."/>
            <person name="Sobotka R."/>
            <person name="Henderson W.M."/>
            <person name="Schmieder P."/>
            <person name="Williams S.M."/>
            <person name="Lauderdale J.D."/>
            <person name="Wilde H.D."/>
            <person name="Gerrin W."/>
            <person name="Kust A."/>
            <person name="Washington J.W."/>
            <person name="Wagner C."/>
            <person name="Geier B."/>
            <person name="Liebeke M."/>
            <person name="Enke H."/>
            <person name="Niedermeyer T.H.J."/>
            <person name="Wilde S.B."/>
        </authorList>
    </citation>
    <scope>NUCLEOTIDE SEQUENCE [LARGE SCALE GENOMIC DNA]</scope>
    <source>
        <strain evidence="2">Thurmond2011</strain>
    </source>
</reference>
<name>A0AAP5MCY1_9CYAN</name>
<dbReference type="SUPFAM" id="SSF52266">
    <property type="entry name" value="SGNH hydrolase"/>
    <property type="match status" value="1"/>
</dbReference>
<accession>A0AAP5MCY1</accession>
<dbReference type="Proteomes" id="UP000667802">
    <property type="component" value="Unassembled WGS sequence"/>
</dbReference>
<dbReference type="EMBL" id="JAALHA020000027">
    <property type="protein sequence ID" value="MDR9899747.1"/>
    <property type="molecule type" value="Genomic_DNA"/>
</dbReference>
<dbReference type="RefSeq" id="WP_310834349.1">
    <property type="nucleotide sequence ID" value="NZ_JAALHA020000027.1"/>
</dbReference>